<reference evidence="10 11" key="1">
    <citation type="submission" date="2020-03" db="EMBL/GenBank/DDBJ databases">
        <authorList>
            <person name="Lai Q."/>
        </authorList>
    </citation>
    <scope>NUCLEOTIDE SEQUENCE [LARGE SCALE GENOMIC DNA]</scope>
    <source>
        <strain evidence="10 11">CCUG 25036</strain>
    </source>
</reference>
<evidence type="ECO:0000313" key="11">
    <source>
        <dbReference type="Proteomes" id="UP000490980"/>
    </source>
</evidence>
<feature type="domain" description="ABC3 transporter permease C-terminal" evidence="8">
    <location>
        <begin position="298"/>
        <end position="414"/>
    </location>
</feature>
<evidence type="ECO:0000256" key="7">
    <source>
        <dbReference type="SAM" id="SignalP"/>
    </source>
</evidence>
<dbReference type="Pfam" id="PF02687">
    <property type="entry name" value="FtsX"/>
    <property type="match status" value="1"/>
</dbReference>
<dbReference type="Pfam" id="PF12704">
    <property type="entry name" value="MacB_PCD"/>
    <property type="match status" value="1"/>
</dbReference>
<dbReference type="InterPro" id="IPR003838">
    <property type="entry name" value="ABC3_permease_C"/>
</dbReference>
<feature type="transmembrane region" description="Helical" evidence="6">
    <location>
        <begin position="347"/>
        <end position="366"/>
    </location>
</feature>
<proteinExistence type="predicted"/>
<evidence type="ECO:0000256" key="6">
    <source>
        <dbReference type="SAM" id="Phobius"/>
    </source>
</evidence>
<dbReference type="GO" id="GO:0022857">
    <property type="term" value="F:transmembrane transporter activity"/>
    <property type="evidence" value="ECO:0007669"/>
    <property type="project" value="TreeGrafter"/>
</dbReference>
<feature type="chain" id="PRO_5031152273" evidence="7">
    <location>
        <begin position="25"/>
        <end position="421"/>
    </location>
</feature>
<organism evidence="10 11">
    <name type="scientific">Luteibacter anthropi</name>
    <dbReference type="NCBI Taxonomy" id="564369"/>
    <lineage>
        <taxon>Bacteria</taxon>
        <taxon>Pseudomonadati</taxon>
        <taxon>Pseudomonadota</taxon>
        <taxon>Gammaproteobacteria</taxon>
        <taxon>Lysobacterales</taxon>
        <taxon>Rhodanobacteraceae</taxon>
        <taxon>Luteibacter</taxon>
    </lineage>
</organism>
<comment type="caution">
    <text evidence="10">The sequence shown here is derived from an EMBL/GenBank/DDBJ whole genome shotgun (WGS) entry which is preliminary data.</text>
</comment>
<evidence type="ECO:0000259" key="8">
    <source>
        <dbReference type="Pfam" id="PF02687"/>
    </source>
</evidence>
<dbReference type="InterPro" id="IPR025857">
    <property type="entry name" value="MacB_PCD"/>
</dbReference>
<evidence type="ECO:0000256" key="2">
    <source>
        <dbReference type="ARBA" id="ARBA00022475"/>
    </source>
</evidence>
<dbReference type="PANTHER" id="PTHR30572">
    <property type="entry name" value="MEMBRANE COMPONENT OF TRANSPORTER-RELATED"/>
    <property type="match status" value="1"/>
</dbReference>
<keyword evidence="11" id="KW-1185">Reference proteome</keyword>
<evidence type="ECO:0000256" key="4">
    <source>
        <dbReference type="ARBA" id="ARBA00022989"/>
    </source>
</evidence>
<keyword evidence="7" id="KW-0732">Signal</keyword>
<comment type="subcellular location">
    <subcellularLocation>
        <location evidence="1">Cell membrane</location>
        <topology evidence="1">Multi-pass membrane protein</topology>
    </subcellularLocation>
</comment>
<accession>A0A7X5U7X3</accession>
<keyword evidence="4 6" id="KW-1133">Transmembrane helix</keyword>
<evidence type="ECO:0000256" key="1">
    <source>
        <dbReference type="ARBA" id="ARBA00004651"/>
    </source>
</evidence>
<feature type="signal peptide" evidence="7">
    <location>
        <begin position="1"/>
        <end position="24"/>
    </location>
</feature>
<dbReference type="GO" id="GO:0005886">
    <property type="term" value="C:plasma membrane"/>
    <property type="evidence" value="ECO:0007669"/>
    <property type="project" value="UniProtKB-SubCell"/>
</dbReference>
<evidence type="ECO:0000259" key="9">
    <source>
        <dbReference type="Pfam" id="PF12704"/>
    </source>
</evidence>
<protein>
    <submittedName>
        <fullName evidence="10">ABC transporter permease</fullName>
    </submittedName>
</protein>
<dbReference type="AlphaFoldDB" id="A0A7X5U7X3"/>
<sequence>MVILLTGTMAVGIASCMTALTIFAALSGTPIPGVSEQLYVATMDTRTASSSDNANYTRPNSYFSLGDAKALVDIHRAPHQAAFSSTFPQVGTADGARSDQVAGLMAYGQAAELLQLGLVHGRAWSPQEERDRLPVVLIDTNLAQRMFGTDNAVGRDLRMGQRLFHVIGVYAPWKPRTKFMDLPHNDGQVLEQAQQVVVPLEAALDGGVGPLALGDCGDDSAKVTFQSTKVEGCRWLEVWAALPSATHVSSFRDTLLAFADTQHQAGRFRYPPQARLYGTSAWMAANHVVPDDVNLNAMLAGAFLLLCMVNVAGILAAYFLRRKADTIVRRALGATRRALFEQHMLEAGLLGVVGGLLALPLTYLGLHIVRMQPVAYAEAARMDLRAFASLLLLSLVVGVVVGILPAWQACKLSPALQIKQA</sequence>
<gene>
    <name evidence="10" type="ORF">HBF25_03735</name>
</gene>
<dbReference type="PANTHER" id="PTHR30572:SF18">
    <property type="entry name" value="ABC-TYPE MACROLIDE FAMILY EXPORT SYSTEM PERMEASE COMPONENT 2"/>
    <property type="match status" value="1"/>
</dbReference>
<feature type="transmembrane region" description="Helical" evidence="6">
    <location>
        <begin position="297"/>
        <end position="320"/>
    </location>
</feature>
<dbReference type="InterPro" id="IPR050250">
    <property type="entry name" value="Macrolide_Exporter_MacB"/>
</dbReference>
<evidence type="ECO:0000313" key="10">
    <source>
        <dbReference type="EMBL" id="NII05499.1"/>
    </source>
</evidence>
<feature type="transmembrane region" description="Helical" evidence="6">
    <location>
        <begin position="386"/>
        <end position="407"/>
    </location>
</feature>
<name>A0A7X5U7X3_9GAMM</name>
<dbReference type="EMBL" id="JAARLZ010000002">
    <property type="protein sequence ID" value="NII05499.1"/>
    <property type="molecule type" value="Genomic_DNA"/>
</dbReference>
<keyword evidence="3 6" id="KW-0812">Transmembrane</keyword>
<evidence type="ECO:0000256" key="5">
    <source>
        <dbReference type="ARBA" id="ARBA00023136"/>
    </source>
</evidence>
<evidence type="ECO:0000256" key="3">
    <source>
        <dbReference type="ARBA" id="ARBA00022692"/>
    </source>
</evidence>
<dbReference type="Proteomes" id="UP000490980">
    <property type="component" value="Unassembled WGS sequence"/>
</dbReference>
<feature type="domain" description="MacB-like periplasmic core" evidence="9">
    <location>
        <begin position="4"/>
        <end position="203"/>
    </location>
</feature>
<keyword evidence="5 6" id="KW-0472">Membrane</keyword>
<keyword evidence="2" id="KW-1003">Cell membrane</keyword>